<reference evidence="1" key="1">
    <citation type="journal article" date="2015" name="Nature">
        <title>Complex archaea that bridge the gap between prokaryotes and eukaryotes.</title>
        <authorList>
            <person name="Spang A."/>
            <person name="Saw J.H."/>
            <person name="Jorgensen S.L."/>
            <person name="Zaremba-Niedzwiedzka K."/>
            <person name="Martijn J."/>
            <person name="Lind A.E."/>
            <person name="van Eijk R."/>
            <person name="Schleper C."/>
            <person name="Guy L."/>
            <person name="Ettema T.J."/>
        </authorList>
    </citation>
    <scope>NUCLEOTIDE SEQUENCE</scope>
</reference>
<organism evidence="1">
    <name type="scientific">marine sediment metagenome</name>
    <dbReference type="NCBI Taxonomy" id="412755"/>
    <lineage>
        <taxon>unclassified sequences</taxon>
        <taxon>metagenomes</taxon>
        <taxon>ecological metagenomes</taxon>
    </lineage>
</organism>
<proteinExistence type="predicted"/>
<sequence>MRKVLKLEIAIYNDDGTDVDDKLRDIIMDKIITIVEENNCTLFMFSTTIEEEEN</sequence>
<dbReference type="EMBL" id="LAZR01003807">
    <property type="protein sequence ID" value="KKN14516.1"/>
    <property type="molecule type" value="Genomic_DNA"/>
</dbReference>
<gene>
    <name evidence="1" type="ORF">LCGC14_0995190</name>
</gene>
<dbReference type="AlphaFoldDB" id="A0A0F9QN25"/>
<comment type="caution">
    <text evidence="1">The sequence shown here is derived from an EMBL/GenBank/DDBJ whole genome shotgun (WGS) entry which is preliminary data.</text>
</comment>
<protein>
    <submittedName>
        <fullName evidence="1">Uncharacterized protein</fullName>
    </submittedName>
</protein>
<accession>A0A0F9QN25</accession>
<name>A0A0F9QN25_9ZZZZ</name>
<evidence type="ECO:0000313" key="1">
    <source>
        <dbReference type="EMBL" id="KKN14516.1"/>
    </source>
</evidence>